<name>A0A1B6PRS6_SORBI</name>
<dbReference type="STRING" id="4558.A0A1B6PRS6"/>
<proteinExistence type="predicted"/>
<accession>A0A1B6PRS6</accession>
<keyword evidence="2" id="KW-1185">Reference proteome</keyword>
<dbReference type="EMBL" id="CM000764">
    <property type="protein sequence ID" value="KXG28371.1"/>
    <property type="molecule type" value="Genomic_DNA"/>
</dbReference>
<gene>
    <name evidence="1" type="ORF">SORBI_3005G115000</name>
</gene>
<evidence type="ECO:0008006" key="3">
    <source>
        <dbReference type="Google" id="ProtNLM"/>
    </source>
</evidence>
<dbReference type="AlphaFoldDB" id="A0A1B6PRS6"/>
<organism evidence="1 2">
    <name type="scientific">Sorghum bicolor</name>
    <name type="common">Sorghum</name>
    <name type="synonym">Sorghum vulgare</name>
    <dbReference type="NCBI Taxonomy" id="4558"/>
    <lineage>
        <taxon>Eukaryota</taxon>
        <taxon>Viridiplantae</taxon>
        <taxon>Streptophyta</taxon>
        <taxon>Embryophyta</taxon>
        <taxon>Tracheophyta</taxon>
        <taxon>Spermatophyta</taxon>
        <taxon>Magnoliopsida</taxon>
        <taxon>Liliopsida</taxon>
        <taxon>Poales</taxon>
        <taxon>Poaceae</taxon>
        <taxon>PACMAD clade</taxon>
        <taxon>Panicoideae</taxon>
        <taxon>Andropogonodae</taxon>
        <taxon>Andropogoneae</taxon>
        <taxon>Sorghinae</taxon>
        <taxon>Sorghum</taxon>
    </lineage>
</organism>
<protein>
    <recommendedName>
        <fullName evidence="3">Yippee domain-containing protein</fullName>
    </recommendedName>
</protein>
<evidence type="ECO:0000313" key="1">
    <source>
        <dbReference type="EMBL" id="KXG28371.1"/>
    </source>
</evidence>
<reference evidence="1 2" key="1">
    <citation type="journal article" date="2009" name="Nature">
        <title>The Sorghum bicolor genome and the diversification of grasses.</title>
        <authorList>
            <person name="Paterson A.H."/>
            <person name="Bowers J.E."/>
            <person name="Bruggmann R."/>
            <person name="Dubchak I."/>
            <person name="Grimwood J."/>
            <person name="Gundlach H."/>
            <person name="Haberer G."/>
            <person name="Hellsten U."/>
            <person name="Mitros T."/>
            <person name="Poliakov A."/>
            <person name="Schmutz J."/>
            <person name="Spannagl M."/>
            <person name="Tang H."/>
            <person name="Wang X."/>
            <person name="Wicker T."/>
            <person name="Bharti A.K."/>
            <person name="Chapman J."/>
            <person name="Feltus F.A."/>
            <person name="Gowik U."/>
            <person name="Grigoriev I.V."/>
            <person name="Lyons E."/>
            <person name="Maher C.A."/>
            <person name="Martis M."/>
            <person name="Narechania A."/>
            <person name="Otillar R.P."/>
            <person name="Penning B.W."/>
            <person name="Salamov A.A."/>
            <person name="Wang Y."/>
            <person name="Zhang L."/>
            <person name="Carpita N.C."/>
            <person name="Freeling M."/>
            <person name="Gingle A.R."/>
            <person name="Hash C.T."/>
            <person name="Keller B."/>
            <person name="Klein P."/>
            <person name="Kresovich S."/>
            <person name="McCann M.C."/>
            <person name="Ming R."/>
            <person name="Peterson D.G."/>
            <person name="Mehboob-ur-Rahman"/>
            <person name="Ware D."/>
            <person name="Westhoff P."/>
            <person name="Mayer K.F."/>
            <person name="Messing J."/>
            <person name="Rokhsar D.S."/>
        </authorList>
    </citation>
    <scope>NUCLEOTIDE SEQUENCE [LARGE SCALE GENOMIC DNA]</scope>
    <source>
        <strain evidence="2">cv. BTx623</strain>
    </source>
</reference>
<dbReference type="InParanoid" id="A0A1B6PRS6"/>
<sequence>MAELVGSRVYSCCTCRNHVCLHDDIISMAFQVRMSLDVHWCSKRIKVLMVAIFERFCYASKSYELCCASYPLSFVATCV</sequence>
<dbReference type="Proteomes" id="UP000000768">
    <property type="component" value="Chromosome 5"/>
</dbReference>
<dbReference type="Gramene" id="KXG28371">
    <property type="protein sequence ID" value="KXG28371"/>
    <property type="gene ID" value="SORBI_3005G115000"/>
</dbReference>
<evidence type="ECO:0000313" key="2">
    <source>
        <dbReference type="Proteomes" id="UP000000768"/>
    </source>
</evidence>
<reference evidence="2" key="2">
    <citation type="journal article" date="2018" name="Plant J.">
        <title>The Sorghum bicolor reference genome: improved assembly, gene annotations, a transcriptome atlas, and signatures of genome organization.</title>
        <authorList>
            <person name="McCormick R.F."/>
            <person name="Truong S.K."/>
            <person name="Sreedasyam A."/>
            <person name="Jenkins J."/>
            <person name="Shu S."/>
            <person name="Sims D."/>
            <person name="Kennedy M."/>
            <person name="Amirebrahimi M."/>
            <person name="Weers B.D."/>
            <person name="McKinley B."/>
            <person name="Mattison A."/>
            <person name="Morishige D.T."/>
            <person name="Grimwood J."/>
            <person name="Schmutz J."/>
            <person name="Mullet J.E."/>
        </authorList>
    </citation>
    <scope>NUCLEOTIDE SEQUENCE [LARGE SCALE GENOMIC DNA]</scope>
    <source>
        <strain evidence="2">cv. BTx623</strain>
    </source>
</reference>